<sequence length="316" mass="34342">MAKINSRFVDGLSIAKGAREAGWLFGKPVLISGGNGRANWQKGSQSLSTHQKGSGILAHLYGGTQTGDDWASCYILTNELPVTQLDSLYWSWYQTNNESMGLGTVIWIHDPLDFDKRAEVTQLANVSGLDKSAGQNSHEFDSTVTQMFFYGENTTGTDLTAGTQYTWDEFQADTLFSTWSVYRISFDWGWDASGTYESAWLSEIKINGLYIPLDPSFVEYDIKTGIGNGRGICNAAGTANQVTTTTTPCKVIIFTAETDNTGTIVLGGASIDETLASRSGTPLLAGDSTTMEIDDISKVYIDAATTGDGVTFTYFW</sequence>
<evidence type="ECO:0000313" key="1">
    <source>
        <dbReference type="EMBL" id="QJA69626.1"/>
    </source>
</evidence>
<proteinExistence type="predicted"/>
<dbReference type="EMBL" id="MT141722">
    <property type="protein sequence ID" value="QJA69626.1"/>
    <property type="molecule type" value="Genomic_DNA"/>
</dbReference>
<accession>A0A6M3JIH2</accession>
<reference evidence="1" key="1">
    <citation type="submission" date="2020-03" db="EMBL/GenBank/DDBJ databases">
        <title>The deep terrestrial virosphere.</title>
        <authorList>
            <person name="Holmfeldt K."/>
            <person name="Nilsson E."/>
            <person name="Simone D."/>
            <person name="Lopez-Fernandez M."/>
            <person name="Wu X."/>
            <person name="de Brujin I."/>
            <person name="Lundin D."/>
            <person name="Andersson A."/>
            <person name="Bertilsson S."/>
            <person name="Dopson M."/>
        </authorList>
    </citation>
    <scope>NUCLEOTIDE SEQUENCE</scope>
    <source>
        <strain evidence="1">MM415A04446</strain>
    </source>
</reference>
<name>A0A6M3JIH2_9ZZZZ</name>
<gene>
    <name evidence="1" type="ORF">MM415A04446_0008</name>
</gene>
<dbReference type="AlphaFoldDB" id="A0A6M3JIH2"/>
<protein>
    <submittedName>
        <fullName evidence="1">Uncharacterized protein</fullName>
    </submittedName>
</protein>
<organism evidence="1">
    <name type="scientific">viral metagenome</name>
    <dbReference type="NCBI Taxonomy" id="1070528"/>
    <lineage>
        <taxon>unclassified sequences</taxon>
        <taxon>metagenomes</taxon>
        <taxon>organismal metagenomes</taxon>
    </lineage>
</organism>